<sequence length="90" mass="9772">MVLGLSCLGAPAAAGMKGKKVSPAKQQQQPDSDQNKPQQQQYCSKEADAAVGEDKKKKIGEVNKVERKKKNGSSPILMHQFPFHSRPGLL</sequence>
<evidence type="ECO:0000313" key="2">
    <source>
        <dbReference type="EMBL" id="ACS49665.1"/>
    </source>
</evidence>
<organism evidence="2">
    <name type="scientific">Oryza ridleyi</name>
    <dbReference type="NCBI Taxonomy" id="83308"/>
    <lineage>
        <taxon>Eukaryota</taxon>
        <taxon>Viridiplantae</taxon>
        <taxon>Streptophyta</taxon>
        <taxon>Embryophyta</taxon>
        <taxon>Tracheophyta</taxon>
        <taxon>Spermatophyta</taxon>
        <taxon>Magnoliopsida</taxon>
        <taxon>Liliopsida</taxon>
        <taxon>Poales</taxon>
        <taxon>Poaceae</taxon>
        <taxon>BOP clade</taxon>
        <taxon>Oryzoideae</taxon>
        <taxon>Oryzeae</taxon>
        <taxon>Oryzinae</taxon>
        <taxon>Oryza</taxon>
    </lineage>
</organism>
<feature type="compositionally biased region" description="Polar residues" evidence="1">
    <location>
        <begin position="24"/>
        <end position="43"/>
    </location>
</feature>
<feature type="region of interest" description="Disordered" evidence="1">
    <location>
        <begin position="13"/>
        <end position="90"/>
    </location>
</feature>
<dbReference type="EMBL" id="GQ203303">
    <property type="protein sequence ID" value="ACS49665.1"/>
    <property type="molecule type" value="Genomic_DNA"/>
</dbReference>
<accession>E0CWD1</accession>
<dbReference type="AlphaFoldDB" id="E0CWD1"/>
<name>E0CWD1_9ORYZ</name>
<evidence type="ECO:0000256" key="1">
    <source>
        <dbReference type="SAM" id="MobiDB-lite"/>
    </source>
</evidence>
<gene>
    <name evidence="2" type="ORF">OR_ABa179P17_071B12_226K13.9</name>
</gene>
<feature type="compositionally biased region" description="Basic and acidic residues" evidence="1">
    <location>
        <begin position="45"/>
        <end position="65"/>
    </location>
</feature>
<reference evidence="2" key="1">
    <citation type="submission" date="2009-05" db="EMBL/GenBank/DDBJ databases">
        <authorList>
            <person name="Ammiraju J.S.S."/>
            <person name="Lu F."/>
            <person name="Sanyal A."/>
            <person name="Song X."/>
            <person name="Jiang N."/>
            <person name="Pontaroli A.C."/>
            <person name="Rambo T."/>
            <person name="Currie J."/>
            <person name="Kollura K."/>
            <person name="Talag J."/>
            <person name="Fan C."/>
            <person name="Goicoechea J.L."/>
            <person name="Zuccolo A."/>
            <person name="Bennetzen J.L."/>
            <person name="Chen M."/>
            <person name="Jackson S."/>
            <person name="Wing R.A."/>
        </authorList>
    </citation>
    <scope>NUCLEOTIDE SEQUENCE</scope>
</reference>
<proteinExistence type="predicted"/>
<protein>
    <submittedName>
        <fullName evidence="2">Expressed protein-RZ53</fullName>
    </submittedName>
</protein>
<reference evidence="2" key="2">
    <citation type="journal article" date="2010" name="Plant J.">
        <title>Spatio-temporal patterns of genome evolution in allotetraploid species of the genus Oryza.</title>
        <authorList>
            <person name="Ammiraju J.S."/>
            <person name="Fan C."/>
            <person name="Yu Y."/>
            <person name="Song X."/>
            <person name="Cranston K.A."/>
            <person name="Pontaroli A.C."/>
            <person name="Lu F."/>
            <person name="Sanyal A."/>
            <person name="Jiang N."/>
            <person name="Rambo T."/>
            <person name="Currie J."/>
            <person name="Collura K."/>
            <person name="Talag J."/>
            <person name="Bennetzen J.L."/>
            <person name="Chen M."/>
            <person name="Jackson S."/>
            <person name="Wing R.A."/>
        </authorList>
    </citation>
    <scope>NUCLEOTIDE SEQUENCE</scope>
</reference>